<evidence type="ECO:0000256" key="2">
    <source>
        <dbReference type="SAM" id="Phobius"/>
    </source>
</evidence>
<dbReference type="InterPro" id="IPR033344">
    <property type="entry name" value="CURT1"/>
</dbReference>
<dbReference type="AlphaFoldDB" id="A0AAD5BLI7"/>
<dbReference type="GO" id="GO:0009535">
    <property type="term" value="C:chloroplast thylakoid membrane"/>
    <property type="evidence" value="ECO:0007669"/>
    <property type="project" value="TreeGrafter"/>
</dbReference>
<evidence type="ECO:0000313" key="5">
    <source>
        <dbReference type="Proteomes" id="UP001206925"/>
    </source>
</evidence>
<organism evidence="4 5">
    <name type="scientific">Ambrosia artemisiifolia</name>
    <name type="common">Common ragweed</name>
    <dbReference type="NCBI Taxonomy" id="4212"/>
    <lineage>
        <taxon>Eukaryota</taxon>
        <taxon>Viridiplantae</taxon>
        <taxon>Streptophyta</taxon>
        <taxon>Embryophyta</taxon>
        <taxon>Tracheophyta</taxon>
        <taxon>Spermatophyta</taxon>
        <taxon>Magnoliopsida</taxon>
        <taxon>eudicotyledons</taxon>
        <taxon>Gunneridae</taxon>
        <taxon>Pentapetalae</taxon>
        <taxon>asterids</taxon>
        <taxon>campanulids</taxon>
        <taxon>Asterales</taxon>
        <taxon>Asteraceae</taxon>
        <taxon>Asteroideae</taxon>
        <taxon>Heliantheae alliance</taxon>
        <taxon>Heliantheae</taxon>
        <taxon>Ambrosia</taxon>
    </lineage>
</organism>
<protein>
    <recommendedName>
        <fullName evidence="3">Cyanobacterial aminoacyl-tRNA synthetase CAAD domain-containing protein</fullName>
    </recommendedName>
</protein>
<dbReference type="PANTHER" id="PTHR33222:SF2">
    <property type="entry name" value="PROTEIN CURVATURE THYLAKOID 1D, CHLOROPLASTIC"/>
    <property type="match status" value="1"/>
</dbReference>
<feature type="domain" description="Cyanobacterial aminoacyl-tRNA synthetase CAAD" evidence="3">
    <location>
        <begin position="252"/>
        <end position="308"/>
    </location>
</feature>
<keyword evidence="5" id="KW-1185">Reference proteome</keyword>
<reference evidence="4" key="1">
    <citation type="submission" date="2022-06" db="EMBL/GenBank/DDBJ databases">
        <title>Uncovering the hologenomic basis of an extraordinary plant invasion.</title>
        <authorList>
            <person name="Bieker V.C."/>
            <person name="Martin M.D."/>
            <person name="Gilbert T."/>
            <person name="Hodgins K."/>
            <person name="Battlay P."/>
            <person name="Petersen B."/>
            <person name="Wilson J."/>
        </authorList>
    </citation>
    <scope>NUCLEOTIDE SEQUENCE</scope>
    <source>
        <strain evidence="4">AA19_3_7</strain>
        <tissue evidence="4">Leaf</tissue>
    </source>
</reference>
<evidence type="ECO:0000256" key="1">
    <source>
        <dbReference type="ARBA" id="ARBA00004141"/>
    </source>
</evidence>
<accession>A0AAD5BLI7</accession>
<dbReference type="Proteomes" id="UP001206925">
    <property type="component" value="Unassembled WGS sequence"/>
</dbReference>
<keyword evidence="2" id="KW-1133">Transmembrane helix</keyword>
<keyword evidence="2" id="KW-0812">Transmembrane</keyword>
<evidence type="ECO:0000313" key="4">
    <source>
        <dbReference type="EMBL" id="KAI7725555.1"/>
    </source>
</evidence>
<gene>
    <name evidence="4" type="ORF">M8C21_019919</name>
</gene>
<comment type="subcellular location">
    <subcellularLocation>
        <location evidence="1">Membrane</location>
        <topology evidence="1">Multi-pass membrane protein</topology>
    </subcellularLocation>
</comment>
<feature type="non-terminal residue" evidence="4">
    <location>
        <position position="1"/>
    </location>
</feature>
<dbReference type="EMBL" id="JAMZMK010011914">
    <property type="protein sequence ID" value="KAI7725555.1"/>
    <property type="molecule type" value="Genomic_DNA"/>
</dbReference>
<name>A0AAD5BLI7_AMBAR</name>
<evidence type="ECO:0000259" key="3">
    <source>
        <dbReference type="Pfam" id="PF14159"/>
    </source>
</evidence>
<keyword evidence="2" id="KW-0472">Membrane</keyword>
<sequence>KIPFAKYRTLIEAAEVPQQHMLTTMELSTRCIPNGLPNFASCKPYTSSLQLKLSLPLTPNTITLNNQGERIDTFNFQGASSSFSCLVARWVVTNLGLRYYNYPIKATASEEKSGGANQYVKEEPEVVNYSSIEATTPEEASIRVNQYVEEQPDAVTYSSTEATTPEEASNVVNKYVKEEADAVNYSSIEATPEEASNGVNQYVKEETVDVVTVNEGQSDESSGFGLFKDDAAAVDQFPPDDFLNKLKVELDPENSLSIALLGVGGITALWLTTSIVGAIDHIPLFPKLMELVGLGYTIWFSTRYLLFKVCNRDCFVSFLCMLI</sequence>
<dbReference type="Pfam" id="PF14159">
    <property type="entry name" value="CAAD"/>
    <property type="match status" value="1"/>
</dbReference>
<proteinExistence type="predicted"/>
<comment type="caution">
    <text evidence="4">The sequence shown here is derived from an EMBL/GenBank/DDBJ whole genome shotgun (WGS) entry which is preliminary data.</text>
</comment>
<feature type="transmembrane region" description="Helical" evidence="2">
    <location>
        <begin position="256"/>
        <end position="279"/>
    </location>
</feature>
<dbReference type="InterPro" id="IPR025564">
    <property type="entry name" value="CAAD_dom"/>
</dbReference>
<dbReference type="PANTHER" id="PTHR33222">
    <property type="match status" value="1"/>
</dbReference>